<dbReference type="EMBL" id="BMAT01010387">
    <property type="protein sequence ID" value="GFS25988.1"/>
    <property type="molecule type" value="Genomic_DNA"/>
</dbReference>
<comment type="subcellular location">
    <subcellularLocation>
        <location evidence="1">Nucleus</location>
    </subcellularLocation>
</comment>
<evidence type="ECO:0000256" key="9">
    <source>
        <dbReference type="ARBA" id="ARBA00023163"/>
    </source>
</evidence>
<name>A0AAV4JW84_9GAST</name>
<accession>A0AAV4JW84</accession>
<dbReference type="InterPro" id="IPR013087">
    <property type="entry name" value="Znf_C2H2_type"/>
</dbReference>
<sequence length="672" mass="72047">MAQVLRPSNIPNISSSTSGTFDDQIVPDLLFQVHPDQANHVAEALDKYLVSSDVPPTPHHLKNARRESASVIDDFFGDHQKMPSNMGRVALRGAGGQGHGHVVPSRAVCGLAQAAGPPGKMLNASEKRALFGDDSARRTSSSLVEEFFGLTSSATGGSVSSLATSSAGHTLDGKIWVKEEPGEEEEDATFEDDDATVTPAMVTFESDPVDVFDVDSTICSSVMQGSDPLAPYLSGVVSSTAATSSDSMWEDLTASMNMVDNMSMPCDTSTTTVSNRRGPASTQHLHNNLFSVKAEPMECVEKPSCQFPASTTSITTTLDNFLFPQQQMSNPFGVTSHMSSVTNSSSIFSSQIACSSAGTPAIHNSNNSYSKNQVTVRHSVGTSGGVVSIGSAPHVMQASSPSPSSSSPLQYHQMSAPPPSNFLSQPSAPHVVPNLFMPPTPPNSQPGSPGSSSSSSSSSSNVSLRLTPPPPYPGSISSTSSSSSSSSSCSSIHPHHNHHHSLPHHHHHHHHQAVPSQQPYPVMLHRVSPALPVTVAMVSSTTPTSSSSKSGKSERPRKQPVTHPGCSTIKYNRKNNPELEKRRIHYCSFPGCRKAYTKSSHLKAHQRIHTGEKPYKCHIATCGWRFARSDELTRHIRKHTGAKPFSCDVCERSFARSDHLALHMKRHEPKNK</sequence>
<dbReference type="GO" id="GO:0005634">
    <property type="term" value="C:nucleus"/>
    <property type="evidence" value="ECO:0007669"/>
    <property type="project" value="UniProtKB-SubCell"/>
</dbReference>
<feature type="compositionally biased region" description="Low complexity" evidence="12">
    <location>
        <begin position="399"/>
        <end position="408"/>
    </location>
</feature>
<evidence type="ECO:0000256" key="5">
    <source>
        <dbReference type="ARBA" id="ARBA00022771"/>
    </source>
</evidence>
<evidence type="ECO:0000256" key="4">
    <source>
        <dbReference type="ARBA" id="ARBA00022737"/>
    </source>
</evidence>
<gene>
    <name evidence="14" type="ORF">ElyMa_005199100</name>
</gene>
<keyword evidence="6" id="KW-0862">Zinc</keyword>
<dbReference type="Proteomes" id="UP000762676">
    <property type="component" value="Unassembled WGS sequence"/>
</dbReference>
<feature type="compositionally biased region" description="Low complexity" evidence="12">
    <location>
        <begin position="445"/>
        <end position="463"/>
    </location>
</feature>
<dbReference type="AlphaFoldDB" id="A0AAV4JW84"/>
<feature type="compositionally biased region" description="Low complexity" evidence="12">
    <location>
        <begin position="539"/>
        <end position="550"/>
    </location>
</feature>
<dbReference type="InterPro" id="IPR036236">
    <property type="entry name" value="Znf_C2H2_sf"/>
</dbReference>
<evidence type="ECO:0000313" key="15">
    <source>
        <dbReference type="Proteomes" id="UP000762676"/>
    </source>
</evidence>
<dbReference type="SMART" id="SM00355">
    <property type="entry name" value="ZnF_C2H2"/>
    <property type="match status" value="3"/>
</dbReference>
<feature type="region of interest" description="Disordered" evidence="12">
    <location>
        <begin position="538"/>
        <end position="575"/>
    </location>
</feature>
<keyword evidence="8" id="KW-0238">DNA-binding</keyword>
<proteinExistence type="inferred from homology"/>
<dbReference type="SUPFAM" id="SSF57667">
    <property type="entry name" value="beta-beta-alpha zinc fingers"/>
    <property type="match status" value="2"/>
</dbReference>
<evidence type="ECO:0000256" key="11">
    <source>
        <dbReference type="PROSITE-ProRule" id="PRU00042"/>
    </source>
</evidence>
<dbReference type="PROSITE" id="PS00028">
    <property type="entry name" value="ZINC_FINGER_C2H2_1"/>
    <property type="match status" value="3"/>
</dbReference>
<evidence type="ECO:0000256" key="2">
    <source>
        <dbReference type="ARBA" id="ARBA00006991"/>
    </source>
</evidence>
<evidence type="ECO:0000256" key="7">
    <source>
        <dbReference type="ARBA" id="ARBA00023015"/>
    </source>
</evidence>
<keyword evidence="4" id="KW-0677">Repeat</keyword>
<keyword evidence="5 11" id="KW-0863">Zinc-finger</keyword>
<protein>
    <submittedName>
        <fullName evidence="14">Kruppel-like factor</fullName>
    </submittedName>
</protein>
<dbReference type="FunFam" id="3.30.160.60:FF:001480">
    <property type="entry name" value="Si:cabz01071911.3"/>
    <property type="match status" value="1"/>
</dbReference>
<feature type="region of interest" description="Disordered" evidence="12">
    <location>
        <begin position="393"/>
        <end position="516"/>
    </location>
</feature>
<feature type="domain" description="C2H2-type" evidence="13">
    <location>
        <begin position="585"/>
        <end position="614"/>
    </location>
</feature>
<dbReference type="GO" id="GO:0000978">
    <property type="term" value="F:RNA polymerase II cis-regulatory region sequence-specific DNA binding"/>
    <property type="evidence" value="ECO:0007669"/>
    <property type="project" value="TreeGrafter"/>
</dbReference>
<reference evidence="14 15" key="1">
    <citation type="journal article" date="2021" name="Elife">
        <title>Chloroplast acquisition without the gene transfer in kleptoplastic sea slugs, Plakobranchus ocellatus.</title>
        <authorList>
            <person name="Maeda T."/>
            <person name="Takahashi S."/>
            <person name="Yoshida T."/>
            <person name="Shimamura S."/>
            <person name="Takaki Y."/>
            <person name="Nagai Y."/>
            <person name="Toyoda A."/>
            <person name="Suzuki Y."/>
            <person name="Arimoto A."/>
            <person name="Ishii H."/>
            <person name="Satoh N."/>
            <person name="Nishiyama T."/>
            <person name="Hasebe M."/>
            <person name="Maruyama T."/>
            <person name="Minagawa J."/>
            <person name="Obokata J."/>
            <person name="Shigenobu S."/>
        </authorList>
    </citation>
    <scope>NUCLEOTIDE SEQUENCE [LARGE SCALE GENOMIC DNA]</scope>
</reference>
<evidence type="ECO:0000256" key="1">
    <source>
        <dbReference type="ARBA" id="ARBA00004123"/>
    </source>
</evidence>
<dbReference type="FunFam" id="3.30.160.60:FF:000021">
    <property type="entry name" value="Basic krueppel-like factor 3"/>
    <property type="match status" value="1"/>
</dbReference>
<evidence type="ECO:0000313" key="14">
    <source>
        <dbReference type="EMBL" id="GFS25988.1"/>
    </source>
</evidence>
<dbReference type="Gene3D" id="3.30.160.60">
    <property type="entry name" value="Classic Zinc Finger"/>
    <property type="match status" value="3"/>
</dbReference>
<dbReference type="GO" id="GO:0000981">
    <property type="term" value="F:DNA-binding transcription factor activity, RNA polymerase II-specific"/>
    <property type="evidence" value="ECO:0007669"/>
    <property type="project" value="TreeGrafter"/>
</dbReference>
<evidence type="ECO:0000256" key="12">
    <source>
        <dbReference type="SAM" id="MobiDB-lite"/>
    </source>
</evidence>
<feature type="domain" description="C2H2-type" evidence="13">
    <location>
        <begin position="645"/>
        <end position="672"/>
    </location>
</feature>
<evidence type="ECO:0000256" key="6">
    <source>
        <dbReference type="ARBA" id="ARBA00022833"/>
    </source>
</evidence>
<comment type="caution">
    <text evidence="14">The sequence shown here is derived from an EMBL/GenBank/DDBJ whole genome shotgun (WGS) entry which is preliminary data.</text>
</comment>
<evidence type="ECO:0000256" key="3">
    <source>
        <dbReference type="ARBA" id="ARBA00022723"/>
    </source>
</evidence>
<feature type="domain" description="C2H2-type" evidence="13">
    <location>
        <begin position="615"/>
        <end position="644"/>
    </location>
</feature>
<evidence type="ECO:0000256" key="8">
    <source>
        <dbReference type="ARBA" id="ARBA00023125"/>
    </source>
</evidence>
<dbReference type="PANTHER" id="PTHR23235">
    <property type="entry name" value="KRUEPPEL-LIKE TRANSCRIPTION FACTOR"/>
    <property type="match status" value="1"/>
</dbReference>
<evidence type="ECO:0000259" key="13">
    <source>
        <dbReference type="PROSITE" id="PS50157"/>
    </source>
</evidence>
<organism evidence="14 15">
    <name type="scientific">Elysia marginata</name>
    <dbReference type="NCBI Taxonomy" id="1093978"/>
    <lineage>
        <taxon>Eukaryota</taxon>
        <taxon>Metazoa</taxon>
        <taxon>Spiralia</taxon>
        <taxon>Lophotrochozoa</taxon>
        <taxon>Mollusca</taxon>
        <taxon>Gastropoda</taxon>
        <taxon>Heterobranchia</taxon>
        <taxon>Euthyneura</taxon>
        <taxon>Panpulmonata</taxon>
        <taxon>Sacoglossa</taxon>
        <taxon>Placobranchoidea</taxon>
        <taxon>Plakobranchidae</taxon>
        <taxon>Elysia</taxon>
    </lineage>
</organism>
<keyword evidence="3" id="KW-0479">Metal-binding</keyword>
<dbReference type="FunFam" id="3.30.160.60:FF:000018">
    <property type="entry name" value="Krueppel-like factor 15"/>
    <property type="match status" value="1"/>
</dbReference>
<keyword evidence="9" id="KW-0804">Transcription</keyword>
<comment type="similarity">
    <text evidence="2">Belongs to the krueppel C2H2-type zinc-finger protein family.</text>
</comment>
<dbReference type="GO" id="GO:0008270">
    <property type="term" value="F:zinc ion binding"/>
    <property type="evidence" value="ECO:0007669"/>
    <property type="project" value="UniProtKB-KW"/>
</dbReference>
<feature type="compositionally biased region" description="Basic residues" evidence="12">
    <location>
        <begin position="493"/>
        <end position="512"/>
    </location>
</feature>
<dbReference type="Pfam" id="PF00096">
    <property type="entry name" value="zf-C2H2"/>
    <property type="match status" value="3"/>
</dbReference>
<dbReference type="PANTHER" id="PTHR23235:SF166">
    <property type="entry name" value="DENDRITIC ARBOR REDUCTION PROTEIN 1"/>
    <property type="match status" value="1"/>
</dbReference>
<feature type="compositionally biased region" description="Low complexity" evidence="12">
    <location>
        <begin position="474"/>
        <end position="492"/>
    </location>
</feature>
<evidence type="ECO:0000256" key="10">
    <source>
        <dbReference type="ARBA" id="ARBA00023242"/>
    </source>
</evidence>
<keyword evidence="15" id="KW-1185">Reference proteome</keyword>
<keyword evidence="10" id="KW-0539">Nucleus</keyword>
<dbReference type="PROSITE" id="PS50157">
    <property type="entry name" value="ZINC_FINGER_C2H2_2"/>
    <property type="match status" value="3"/>
</dbReference>
<keyword evidence="7" id="KW-0805">Transcription regulation</keyword>